<dbReference type="PANTHER" id="PTHR47718">
    <property type="entry name" value="OS01G0519700 PROTEIN"/>
    <property type="match status" value="1"/>
</dbReference>
<protein>
    <submittedName>
        <fullName evidence="3">Protein FAR-RED IMPAIRED RESPONSE 1</fullName>
    </submittedName>
</protein>
<feature type="domain" description="MULE transposase" evidence="2">
    <location>
        <begin position="167"/>
        <end position="245"/>
    </location>
</feature>
<evidence type="ECO:0000313" key="3">
    <source>
        <dbReference type="EMBL" id="KAK8923998.1"/>
    </source>
</evidence>
<dbReference type="EMBL" id="JBBWWQ010000017">
    <property type="protein sequence ID" value="KAK8923998.1"/>
    <property type="molecule type" value="Genomic_DNA"/>
</dbReference>
<dbReference type="InterPro" id="IPR004330">
    <property type="entry name" value="FAR1_DNA_bnd_dom"/>
</dbReference>
<dbReference type="InterPro" id="IPR018289">
    <property type="entry name" value="MULE_transposase_dom"/>
</dbReference>
<proteinExistence type="predicted"/>
<evidence type="ECO:0000313" key="4">
    <source>
        <dbReference type="Proteomes" id="UP001418222"/>
    </source>
</evidence>
<organism evidence="3 4">
    <name type="scientific">Platanthera zijinensis</name>
    <dbReference type="NCBI Taxonomy" id="2320716"/>
    <lineage>
        <taxon>Eukaryota</taxon>
        <taxon>Viridiplantae</taxon>
        <taxon>Streptophyta</taxon>
        <taxon>Embryophyta</taxon>
        <taxon>Tracheophyta</taxon>
        <taxon>Spermatophyta</taxon>
        <taxon>Magnoliopsida</taxon>
        <taxon>Liliopsida</taxon>
        <taxon>Asparagales</taxon>
        <taxon>Orchidaceae</taxon>
        <taxon>Orchidoideae</taxon>
        <taxon>Orchideae</taxon>
        <taxon>Orchidinae</taxon>
        <taxon>Platanthera</taxon>
    </lineage>
</organism>
<reference evidence="3 4" key="1">
    <citation type="journal article" date="2022" name="Nat. Plants">
        <title>Genomes of leafy and leafless Platanthera orchids illuminate the evolution of mycoheterotrophy.</title>
        <authorList>
            <person name="Li M.H."/>
            <person name="Liu K.W."/>
            <person name="Li Z."/>
            <person name="Lu H.C."/>
            <person name="Ye Q.L."/>
            <person name="Zhang D."/>
            <person name="Wang J.Y."/>
            <person name="Li Y.F."/>
            <person name="Zhong Z.M."/>
            <person name="Liu X."/>
            <person name="Yu X."/>
            <person name="Liu D.K."/>
            <person name="Tu X.D."/>
            <person name="Liu B."/>
            <person name="Hao Y."/>
            <person name="Liao X.Y."/>
            <person name="Jiang Y.T."/>
            <person name="Sun W.H."/>
            <person name="Chen J."/>
            <person name="Chen Y.Q."/>
            <person name="Ai Y."/>
            <person name="Zhai J.W."/>
            <person name="Wu S.S."/>
            <person name="Zhou Z."/>
            <person name="Hsiao Y.Y."/>
            <person name="Wu W.L."/>
            <person name="Chen Y.Y."/>
            <person name="Lin Y.F."/>
            <person name="Hsu J.L."/>
            <person name="Li C.Y."/>
            <person name="Wang Z.W."/>
            <person name="Zhao X."/>
            <person name="Zhong W.Y."/>
            <person name="Ma X.K."/>
            <person name="Ma L."/>
            <person name="Huang J."/>
            <person name="Chen G.Z."/>
            <person name="Huang M.Z."/>
            <person name="Huang L."/>
            <person name="Peng D.H."/>
            <person name="Luo Y.B."/>
            <person name="Zou S.Q."/>
            <person name="Chen S.P."/>
            <person name="Lan S."/>
            <person name="Tsai W.C."/>
            <person name="Van de Peer Y."/>
            <person name="Liu Z.J."/>
        </authorList>
    </citation>
    <scope>NUCLEOTIDE SEQUENCE [LARGE SCALE GENOMIC DNA]</scope>
    <source>
        <strain evidence="3">Lor287</strain>
    </source>
</reference>
<gene>
    <name evidence="3" type="primary">FAR1</name>
    <name evidence="3" type="ORF">KSP39_PZI019251</name>
</gene>
<sequence length="249" mass="28462">MSDNLCRKISDTRVGCMASASVKKSSDGKYAVFTFHEEHNHTLCTPRKKHFLRSNRKITDVQKNLLNTLGRVNIGPTQAFHIMKEQVGGYENVGFTCVDARNYARDLKALIADSDAQIFIQNFKNLQLQNSSFYYAYELDTEDHLKSVFWADGIARNNYSMFGDLFSFDTTYNTNKYSMIFAPFTGLNHHRLSISFGAALLSNEKTESFSWLFEKFLECMGGNEPVLIITDQDPAMRIAIEKLFKNTIH</sequence>
<feature type="domain" description="FAR1" evidence="1">
    <location>
        <begin position="8"/>
        <end position="44"/>
    </location>
</feature>
<evidence type="ECO:0000259" key="2">
    <source>
        <dbReference type="Pfam" id="PF10551"/>
    </source>
</evidence>
<name>A0AAP0B1T5_9ASPA</name>
<comment type="caution">
    <text evidence="3">The sequence shown here is derived from an EMBL/GenBank/DDBJ whole genome shotgun (WGS) entry which is preliminary data.</text>
</comment>
<accession>A0AAP0B1T5</accession>
<keyword evidence="4" id="KW-1185">Reference proteome</keyword>
<dbReference type="AlphaFoldDB" id="A0AAP0B1T5"/>
<dbReference type="Pfam" id="PF03101">
    <property type="entry name" value="FAR1"/>
    <property type="match status" value="1"/>
</dbReference>
<dbReference type="PANTHER" id="PTHR47718:SF18">
    <property type="entry name" value="PROTEIN FAR1-RELATED SEQUENCE 5-LIKE"/>
    <property type="match status" value="1"/>
</dbReference>
<dbReference type="Proteomes" id="UP001418222">
    <property type="component" value="Unassembled WGS sequence"/>
</dbReference>
<dbReference type="Pfam" id="PF10551">
    <property type="entry name" value="MULE"/>
    <property type="match status" value="1"/>
</dbReference>
<evidence type="ECO:0000259" key="1">
    <source>
        <dbReference type="Pfam" id="PF03101"/>
    </source>
</evidence>